<keyword evidence="3" id="KW-1185">Reference proteome</keyword>
<comment type="caution">
    <text evidence="2">The sequence shown here is derived from an EMBL/GenBank/DDBJ whole genome shotgun (WGS) entry which is preliminary data.</text>
</comment>
<feature type="region of interest" description="Disordered" evidence="1">
    <location>
        <begin position="250"/>
        <end position="364"/>
    </location>
</feature>
<protein>
    <submittedName>
        <fullName evidence="2">Uncharacterized protein</fullName>
    </submittedName>
</protein>
<gene>
    <name evidence="2" type="ORF">LIER_39322</name>
</gene>
<name>A0AAV3QDV8_LITER</name>
<feature type="compositionally biased region" description="Basic and acidic residues" evidence="1">
    <location>
        <begin position="286"/>
        <end position="312"/>
    </location>
</feature>
<dbReference type="AlphaFoldDB" id="A0AAV3QDV8"/>
<feature type="region of interest" description="Disordered" evidence="1">
    <location>
        <begin position="173"/>
        <end position="196"/>
    </location>
</feature>
<dbReference type="PANTHER" id="PTHR37392">
    <property type="entry name" value="OS09G0556800 PROTEIN"/>
    <property type="match status" value="1"/>
</dbReference>
<evidence type="ECO:0000313" key="2">
    <source>
        <dbReference type="EMBL" id="GAA0161919.1"/>
    </source>
</evidence>
<dbReference type="Proteomes" id="UP001454036">
    <property type="component" value="Unassembled WGS sequence"/>
</dbReference>
<dbReference type="PANTHER" id="PTHR37392:SF1">
    <property type="entry name" value="OS09G0556800 PROTEIN"/>
    <property type="match status" value="1"/>
</dbReference>
<organism evidence="2 3">
    <name type="scientific">Lithospermum erythrorhizon</name>
    <name type="common">Purple gromwell</name>
    <name type="synonym">Lithospermum officinale var. erythrorhizon</name>
    <dbReference type="NCBI Taxonomy" id="34254"/>
    <lineage>
        <taxon>Eukaryota</taxon>
        <taxon>Viridiplantae</taxon>
        <taxon>Streptophyta</taxon>
        <taxon>Embryophyta</taxon>
        <taxon>Tracheophyta</taxon>
        <taxon>Spermatophyta</taxon>
        <taxon>Magnoliopsida</taxon>
        <taxon>eudicotyledons</taxon>
        <taxon>Gunneridae</taxon>
        <taxon>Pentapetalae</taxon>
        <taxon>asterids</taxon>
        <taxon>lamiids</taxon>
        <taxon>Boraginales</taxon>
        <taxon>Boraginaceae</taxon>
        <taxon>Boraginoideae</taxon>
        <taxon>Lithospermeae</taxon>
        <taxon>Lithospermum</taxon>
    </lineage>
</organism>
<feature type="compositionally biased region" description="Polar residues" evidence="1">
    <location>
        <begin position="186"/>
        <end position="196"/>
    </location>
</feature>
<feature type="compositionally biased region" description="Low complexity" evidence="1">
    <location>
        <begin position="173"/>
        <end position="183"/>
    </location>
</feature>
<evidence type="ECO:0000313" key="3">
    <source>
        <dbReference type="Proteomes" id="UP001454036"/>
    </source>
</evidence>
<evidence type="ECO:0000256" key="1">
    <source>
        <dbReference type="SAM" id="MobiDB-lite"/>
    </source>
</evidence>
<feature type="compositionally biased region" description="Polar residues" evidence="1">
    <location>
        <begin position="255"/>
        <end position="265"/>
    </location>
</feature>
<reference evidence="2 3" key="1">
    <citation type="submission" date="2024-01" db="EMBL/GenBank/DDBJ databases">
        <title>The complete chloroplast genome sequence of Lithospermum erythrorhizon: insights into the phylogenetic relationship among Boraginaceae species and the maternal lineages of purple gromwells.</title>
        <authorList>
            <person name="Okada T."/>
            <person name="Watanabe K."/>
        </authorList>
    </citation>
    <scope>NUCLEOTIDE SEQUENCE [LARGE SCALE GENOMIC DNA]</scope>
</reference>
<proteinExistence type="predicted"/>
<feature type="compositionally biased region" description="Basic and acidic residues" evidence="1">
    <location>
        <begin position="266"/>
        <end position="276"/>
    </location>
</feature>
<accession>A0AAV3QDV8</accession>
<sequence>MGYTYTPTYYSSLQDSITSICKNILPFSFKKKRLPAIVAAEQKLSEQQSGHLKWQQESFHQILKLIGLCKEGIVPETQVSAFRAHLLETLIASPLDYEQPTILRDKLIFLQELLYAKCITEDEYHCSKRPLLQRLAVQGVEIEAKNVIVKGGQMKKSNEEWSEIDLKDEKSLLSSKGSSSSKNKPQHGSSSASSKQIKGAASSVLGFISSTKSSKVKEEKSEKEIFKKSESLISTENPFWHNQFIREREKETKSVLMSESLASKTLKTEKQSGGDRAKKKPFKTFFQREQKGEERGESDNHDVARRSEEKSAKSGKKQPWLFKKWKKNDGEDDETDPLPLGGERSDGEDYFGRLVENPMGEGPGTKEIKRKLHPCGAPSDFFVDKVLGDKIKKELSKIQTQVNGENENVEFTDEQIEAISTRLPVDMDDLMKFLPRSWCDCYGDVVLDVVKKEFKDHVAEMGNSSQRRVKERQCSNKWATFDDDDENFHPNLFIPKDNNRVFDARTLITNSSIDKGFKYNPFFEI</sequence>
<dbReference type="EMBL" id="BAABME010020948">
    <property type="protein sequence ID" value="GAA0161919.1"/>
    <property type="molecule type" value="Genomic_DNA"/>
</dbReference>